<dbReference type="InterPro" id="IPR045621">
    <property type="entry name" value="BPD_transp_1_N"/>
</dbReference>
<evidence type="ECO:0000313" key="9">
    <source>
        <dbReference type="EMBL" id="MBU5625360.1"/>
    </source>
</evidence>
<comment type="subcellular location">
    <subcellularLocation>
        <location evidence="1 7">Cell membrane</location>
        <topology evidence="1 7">Multi-pass membrane protein</topology>
    </subcellularLocation>
</comment>
<organism evidence="9 10">
    <name type="scientific">Dysosmobacter acutus</name>
    <dbReference type="NCBI Taxonomy" id="2841504"/>
    <lineage>
        <taxon>Bacteria</taxon>
        <taxon>Bacillati</taxon>
        <taxon>Bacillota</taxon>
        <taxon>Clostridia</taxon>
        <taxon>Eubacteriales</taxon>
        <taxon>Oscillospiraceae</taxon>
        <taxon>Dysosmobacter</taxon>
    </lineage>
</organism>
<dbReference type="CDD" id="cd06261">
    <property type="entry name" value="TM_PBP2"/>
    <property type="match status" value="1"/>
</dbReference>
<gene>
    <name evidence="9" type="ORF">KQI82_00225</name>
</gene>
<feature type="transmembrane region" description="Helical" evidence="7">
    <location>
        <begin position="144"/>
        <end position="163"/>
    </location>
</feature>
<keyword evidence="6 7" id="KW-0472">Membrane</keyword>
<keyword evidence="3" id="KW-1003">Cell membrane</keyword>
<feature type="domain" description="ABC transmembrane type-1" evidence="8">
    <location>
        <begin position="97"/>
        <end position="298"/>
    </location>
</feature>
<dbReference type="PANTHER" id="PTHR43163">
    <property type="entry name" value="DIPEPTIDE TRANSPORT SYSTEM PERMEASE PROTEIN DPPB-RELATED"/>
    <property type="match status" value="1"/>
</dbReference>
<reference evidence="9 10" key="1">
    <citation type="submission" date="2021-06" db="EMBL/GenBank/DDBJ databases">
        <authorList>
            <person name="Sun Q."/>
            <person name="Li D."/>
        </authorList>
    </citation>
    <scope>NUCLEOTIDE SEQUENCE [LARGE SCALE GENOMIC DNA]</scope>
    <source>
        <strain evidence="9 10">MSJ-2</strain>
    </source>
</reference>
<evidence type="ECO:0000256" key="5">
    <source>
        <dbReference type="ARBA" id="ARBA00022989"/>
    </source>
</evidence>
<dbReference type="RefSeq" id="WP_216557039.1">
    <property type="nucleotide sequence ID" value="NZ_JAHLQN010000001.1"/>
</dbReference>
<evidence type="ECO:0000259" key="8">
    <source>
        <dbReference type="PROSITE" id="PS50928"/>
    </source>
</evidence>
<dbReference type="EMBL" id="JAHLQN010000001">
    <property type="protein sequence ID" value="MBU5625360.1"/>
    <property type="molecule type" value="Genomic_DNA"/>
</dbReference>
<accession>A0ABS6F7J9</accession>
<evidence type="ECO:0000256" key="1">
    <source>
        <dbReference type="ARBA" id="ARBA00004651"/>
    </source>
</evidence>
<evidence type="ECO:0000256" key="4">
    <source>
        <dbReference type="ARBA" id="ARBA00022692"/>
    </source>
</evidence>
<dbReference type="Proteomes" id="UP000787672">
    <property type="component" value="Unassembled WGS sequence"/>
</dbReference>
<name>A0ABS6F7J9_9FIRM</name>
<feature type="transmembrane region" description="Helical" evidence="7">
    <location>
        <begin position="12"/>
        <end position="32"/>
    </location>
</feature>
<keyword evidence="4 7" id="KW-0812">Transmembrane</keyword>
<sequence>MKQSIVYLCKRIVTLLLSLLGIAAVVFFLVRLSGDPVALYLPLDASEAQIAAMRASLGLDRPLIQQFFSFLAGILHGDFGDSFSYGLPALEVIKMPYLQTLKLVLVALCVALAIAVPAGILAARKAGTSTDSIVSTVSLLGQSIPTFWWALMLILLFAVKLRWFPSSGVGTWKHMVLPAITLGTFEAGMYARIVRTSVLQVMGQDYIRTAKAKGLTERRVIARHVIRNAALPTITAVGMQFGSLMGGSVVTEVVFGYSGMGRLAVSAIFNRDFALTQTFVLVCAVTVALVNLIVDLAYSVLDPRVRMG</sequence>
<dbReference type="PANTHER" id="PTHR43163:SF6">
    <property type="entry name" value="DIPEPTIDE TRANSPORT SYSTEM PERMEASE PROTEIN DPPB-RELATED"/>
    <property type="match status" value="1"/>
</dbReference>
<dbReference type="PROSITE" id="PS50928">
    <property type="entry name" value="ABC_TM1"/>
    <property type="match status" value="1"/>
</dbReference>
<dbReference type="Pfam" id="PF19300">
    <property type="entry name" value="BPD_transp_1_N"/>
    <property type="match status" value="1"/>
</dbReference>
<feature type="transmembrane region" description="Helical" evidence="7">
    <location>
        <begin position="103"/>
        <end position="123"/>
    </location>
</feature>
<dbReference type="InterPro" id="IPR000515">
    <property type="entry name" value="MetI-like"/>
</dbReference>
<protein>
    <submittedName>
        <fullName evidence="9">ABC transporter permease</fullName>
    </submittedName>
</protein>
<keyword evidence="2 7" id="KW-0813">Transport</keyword>
<evidence type="ECO:0000313" key="10">
    <source>
        <dbReference type="Proteomes" id="UP000787672"/>
    </source>
</evidence>
<evidence type="ECO:0000256" key="2">
    <source>
        <dbReference type="ARBA" id="ARBA00022448"/>
    </source>
</evidence>
<keyword evidence="5 7" id="KW-1133">Transmembrane helix</keyword>
<comment type="caution">
    <text evidence="9">The sequence shown here is derived from an EMBL/GenBank/DDBJ whole genome shotgun (WGS) entry which is preliminary data.</text>
</comment>
<feature type="transmembrane region" description="Helical" evidence="7">
    <location>
        <begin position="279"/>
        <end position="301"/>
    </location>
</feature>
<proteinExistence type="inferred from homology"/>
<dbReference type="Pfam" id="PF00528">
    <property type="entry name" value="BPD_transp_1"/>
    <property type="match status" value="1"/>
</dbReference>
<evidence type="ECO:0000256" key="3">
    <source>
        <dbReference type="ARBA" id="ARBA00022475"/>
    </source>
</evidence>
<evidence type="ECO:0000256" key="7">
    <source>
        <dbReference type="RuleBase" id="RU363032"/>
    </source>
</evidence>
<evidence type="ECO:0000256" key="6">
    <source>
        <dbReference type="ARBA" id="ARBA00023136"/>
    </source>
</evidence>
<keyword evidence="10" id="KW-1185">Reference proteome</keyword>
<comment type="similarity">
    <text evidence="7">Belongs to the binding-protein-dependent transport system permease family.</text>
</comment>